<proteinExistence type="predicted"/>
<comment type="caution">
    <text evidence="2">The sequence shown here is derived from an EMBL/GenBank/DDBJ whole genome shotgun (WGS) entry which is preliminary data.</text>
</comment>
<organism evidence="2 3">
    <name type="scientific">Roseomonas haemaphysalidis</name>
    <dbReference type="NCBI Taxonomy" id="2768162"/>
    <lineage>
        <taxon>Bacteria</taxon>
        <taxon>Pseudomonadati</taxon>
        <taxon>Pseudomonadota</taxon>
        <taxon>Alphaproteobacteria</taxon>
        <taxon>Acetobacterales</taxon>
        <taxon>Roseomonadaceae</taxon>
        <taxon>Roseomonas</taxon>
    </lineage>
</organism>
<evidence type="ECO:0000256" key="1">
    <source>
        <dbReference type="SAM" id="MobiDB-lite"/>
    </source>
</evidence>
<evidence type="ECO:0000313" key="2">
    <source>
        <dbReference type="EMBL" id="MBO1081853.1"/>
    </source>
</evidence>
<sequence>MSPKDQAPEQAAPDRIPLSQLPRELAAIASGQTVDYRAAYRQVLNGNLPADNIRSRWYIQRADLPAIAAAFGMTLRQHLSAGGRQASRTMRPVARGQQVAA</sequence>
<protein>
    <recommendedName>
        <fullName evidence="4">XRE family transcriptional regulator</fullName>
    </recommendedName>
</protein>
<dbReference type="RefSeq" id="WP_207420038.1">
    <property type="nucleotide sequence ID" value="NZ_CP061184.1"/>
</dbReference>
<dbReference type="Proteomes" id="UP001518989">
    <property type="component" value="Unassembled WGS sequence"/>
</dbReference>
<name>A0ABS3KWJ6_9PROT</name>
<feature type="region of interest" description="Disordered" evidence="1">
    <location>
        <begin position="81"/>
        <end position="101"/>
    </location>
</feature>
<evidence type="ECO:0000313" key="3">
    <source>
        <dbReference type="Proteomes" id="UP001518989"/>
    </source>
</evidence>
<reference evidence="2 3" key="1">
    <citation type="submission" date="2020-09" db="EMBL/GenBank/DDBJ databases">
        <title>Roseomonas.</title>
        <authorList>
            <person name="Zhu W."/>
        </authorList>
    </citation>
    <scope>NUCLEOTIDE SEQUENCE [LARGE SCALE GENOMIC DNA]</scope>
    <source>
        <strain evidence="2 3">573</strain>
    </source>
</reference>
<keyword evidence="3" id="KW-1185">Reference proteome</keyword>
<accession>A0ABS3KWJ6</accession>
<evidence type="ECO:0008006" key="4">
    <source>
        <dbReference type="Google" id="ProtNLM"/>
    </source>
</evidence>
<dbReference type="EMBL" id="JACTNG010000023">
    <property type="protein sequence ID" value="MBO1081853.1"/>
    <property type="molecule type" value="Genomic_DNA"/>
</dbReference>
<gene>
    <name evidence="2" type="ORF">IAI61_22760</name>
</gene>